<accession>A0A6S7GKY4</accession>
<dbReference type="AlphaFoldDB" id="A0A6S7GKY4"/>
<dbReference type="InterPro" id="IPR004244">
    <property type="entry name" value="Transposase_22"/>
</dbReference>
<name>A0A6S7GKY4_PARCT</name>
<keyword evidence="2" id="KW-1185">Reference proteome</keyword>
<reference evidence="1" key="1">
    <citation type="submission" date="2020-04" db="EMBL/GenBank/DDBJ databases">
        <authorList>
            <person name="Alioto T."/>
            <person name="Alioto T."/>
            <person name="Gomez Garrido J."/>
        </authorList>
    </citation>
    <scope>NUCLEOTIDE SEQUENCE</scope>
    <source>
        <strain evidence="1">A484AB</strain>
    </source>
</reference>
<dbReference type="Proteomes" id="UP001152795">
    <property type="component" value="Unassembled WGS sequence"/>
</dbReference>
<evidence type="ECO:0000313" key="2">
    <source>
        <dbReference type="Proteomes" id="UP001152795"/>
    </source>
</evidence>
<evidence type="ECO:0000313" key="1">
    <source>
        <dbReference type="EMBL" id="CAB3992638.1"/>
    </source>
</evidence>
<proteinExistence type="predicted"/>
<protein>
    <submittedName>
        <fullName evidence="1">Uncharacterized protein</fullName>
    </submittedName>
</protein>
<sequence length="185" mass="21842">MKKSLEFVHAEVEDLKKDNEKLKKRDVETQKRLQSLEEQNTILNNRVIDLQARSMRDNLVFYNIEENEEENTTEILQSFLESRLGIENAKSIKIDRRKQRGTKPRAILAKFNYFPDRERVLSNAKKLKGTNLAISEQFPEEIVKIRKRLFPEYKKARAEGRRAKLVRDKLYIDGQLFREANSTSS</sequence>
<gene>
    <name evidence="1" type="ORF">PACLA_8A014239</name>
</gene>
<dbReference type="OrthoDB" id="7395641at2759"/>
<organism evidence="1 2">
    <name type="scientific">Paramuricea clavata</name>
    <name type="common">Red gorgonian</name>
    <name type="synonym">Violescent sea-whip</name>
    <dbReference type="NCBI Taxonomy" id="317549"/>
    <lineage>
        <taxon>Eukaryota</taxon>
        <taxon>Metazoa</taxon>
        <taxon>Cnidaria</taxon>
        <taxon>Anthozoa</taxon>
        <taxon>Octocorallia</taxon>
        <taxon>Malacalcyonacea</taxon>
        <taxon>Plexauridae</taxon>
        <taxon>Paramuricea</taxon>
    </lineage>
</organism>
<comment type="caution">
    <text evidence="1">The sequence shown here is derived from an EMBL/GenBank/DDBJ whole genome shotgun (WGS) entry which is preliminary data.</text>
</comment>
<dbReference type="PANTHER" id="PTHR11505">
    <property type="entry name" value="L1 TRANSPOSABLE ELEMENT-RELATED"/>
    <property type="match status" value="1"/>
</dbReference>
<dbReference type="EMBL" id="CACRXK020002090">
    <property type="protein sequence ID" value="CAB3992638.1"/>
    <property type="molecule type" value="Genomic_DNA"/>
</dbReference>
<dbReference type="Gene3D" id="3.30.70.1820">
    <property type="entry name" value="L1 transposable element, RRM domain"/>
    <property type="match status" value="1"/>
</dbReference>